<dbReference type="InterPro" id="IPR004477">
    <property type="entry name" value="ComEC_N"/>
</dbReference>
<keyword evidence="10" id="KW-1185">Reference proteome</keyword>
<dbReference type="SUPFAM" id="SSF56281">
    <property type="entry name" value="Metallo-hydrolase/oxidoreductase"/>
    <property type="match status" value="1"/>
</dbReference>
<evidence type="ECO:0000256" key="3">
    <source>
        <dbReference type="ARBA" id="ARBA00022692"/>
    </source>
</evidence>
<dbReference type="Pfam" id="PF03772">
    <property type="entry name" value="Competence"/>
    <property type="match status" value="1"/>
</dbReference>
<dbReference type="NCBIfam" id="TIGR00361">
    <property type="entry name" value="ComEC_Rec2"/>
    <property type="match status" value="1"/>
</dbReference>
<feature type="transmembrane region" description="Helical" evidence="6">
    <location>
        <begin position="318"/>
        <end position="349"/>
    </location>
</feature>
<feature type="transmembrane region" description="Helical" evidence="6">
    <location>
        <begin position="458"/>
        <end position="479"/>
    </location>
</feature>
<feature type="transmembrane region" description="Helical" evidence="6">
    <location>
        <begin position="12"/>
        <end position="38"/>
    </location>
</feature>
<dbReference type="RefSeq" id="WP_067972359.1">
    <property type="nucleotide sequence ID" value="NZ_CAJHKM010000006.1"/>
</dbReference>
<dbReference type="InterPro" id="IPR001279">
    <property type="entry name" value="Metallo-B-lactamas"/>
</dbReference>
<evidence type="ECO:0000313" key="11">
    <source>
        <dbReference type="Proteomes" id="UP000234239"/>
    </source>
</evidence>
<evidence type="ECO:0000256" key="4">
    <source>
        <dbReference type="ARBA" id="ARBA00022989"/>
    </source>
</evidence>
<feature type="domain" description="Metallo-beta-lactamase" evidence="7">
    <location>
        <begin position="516"/>
        <end position="726"/>
    </location>
</feature>
<dbReference type="Proteomes" id="UP000234239">
    <property type="component" value="Unassembled WGS sequence"/>
</dbReference>
<comment type="subcellular location">
    <subcellularLocation>
        <location evidence="1">Cell membrane</location>
        <topology evidence="1">Multi-pass membrane protein</topology>
    </subcellularLocation>
</comment>
<evidence type="ECO:0000256" key="2">
    <source>
        <dbReference type="ARBA" id="ARBA00022475"/>
    </source>
</evidence>
<dbReference type="Pfam" id="PF13567">
    <property type="entry name" value="DUF4131"/>
    <property type="match status" value="1"/>
</dbReference>
<keyword evidence="3 6" id="KW-0812">Transmembrane</keyword>
<accession>A0A0X8FA86</accession>
<feature type="transmembrane region" description="Helical" evidence="6">
    <location>
        <begin position="272"/>
        <end position="298"/>
    </location>
</feature>
<feature type="transmembrane region" description="Helical" evidence="6">
    <location>
        <begin position="395"/>
        <end position="415"/>
    </location>
</feature>
<organism evidence="8 10">
    <name type="scientific">Aerococcus sanguinicola</name>
    <dbReference type="NCBI Taxonomy" id="119206"/>
    <lineage>
        <taxon>Bacteria</taxon>
        <taxon>Bacillati</taxon>
        <taxon>Bacillota</taxon>
        <taxon>Bacilli</taxon>
        <taxon>Lactobacillales</taxon>
        <taxon>Aerococcaceae</taxon>
        <taxon>Aerococcus</taxon>
    </lineage>
</organism>
<dbReference type="EMBL" id="CP014160">
    <property type="protein sequence ID" value="AMB93597.1"/>
    <property type="molecule type" value="Genomic_DNA"/>
</dbReference>
<dbReference type="CDD" id="cd07731">
    <property type="entry name" value="ComA-like_MBL-fold"/>
    <property type="match status" value="1"/>
</dbReference>
<dbReference type="AlphaFoldDB" id="A0A0X8FA86"/>
<dbReference type="Proteomes" id="UP000069912">
    <property type="component" value="Chromosome"/>
</dbReference>
<dbReference type="NCBIfam" id="TIGR00360">
    <property type="entry name" value="ComEC_N-term"/>
    <property type="match status" value="1"/>
</dbReference>
<evidence type="ECO:0000256" key="6">
    <source>
        <dbReference type="SAM" id="Phobius"/>
    </source>
</evidence>
<dbReference type="Pfam" id="PF00753">
    <property type="entry name" value="Lactamase_B"/>
    <property type="match status" value="1"/>
</dbReference>
<dbReference type="PANTHER" id="PTHR30619:SF7">
    <property type="entry name" value="BETA-LACTAMASE DOMAIN PROTEIN"/>
    <property type="match status" value="1"/>
</dbReference>
<evidence type="ECO:0000256" key="1">
    <source>
        <dbReference type="ARBA" id="ARBA00004651"/>
    </source>
</evidence>
<reference evidence="9 11" key="3">
    <citation type="submission" date="2017-12" db="EMBL/GenBank/DDBJ databases">
        <title>Phylogenetic diversity of female urinary microbiome.</title>
        <authorList>
            <person name="Thomas-White K."/>
            <person name="Wolfe A.J."/>
        </authorList>
    </citation>
    <scope>NUCLEOTIDE SEQUENCE [LARGE SCALE GENOMIC DNA]</scope>
    <source>
        <strain evidence="9 11">UMB0139</strain>
    </source>
</reference>
<keyword evidence="2" id="KW-1003">Cell membrane</keyword>
<name>A0A0X8FA86_9LACT</name>
<feature type="transmembrane region" description="Helical" evidence="6">
    <location>
        <begin position="50"/>
        <end position="67"/>
    </location>
</feature>
<dbReference type="GO" id="GO:0005886">
    <property type="term" value="C:plasma membrane"/>
    <property type="evidence" value="ECO:0007669"/>
    <property type="project" value="UniProtKB-SubCell"/>
</dbReference>
<dbReference type="PANTHER" id="PTHR30619">
    <property type="entry name" value="DNA INTERNALIZATION/COMPETENCE PROTEIN COMEC/REC2"/>
    <property type="match status" value="1"/>
</dbReference>
<protein>
    <submittedName>
        <fullName evidence="9">DNA internalization-related competence protein ComEC/Rec2</fullName>
    </submittedName>
</protein>
<dbReference type="EMBL" id="PKGY01000003">
    <property type="protein sequence ID" value="PKZ21675.1"/>
    <property type="molecule type" value="Genomic_DNA"/>
</dbReference>
<evidence type="ECO:0000259" key="7">
    <source>
        <dbReference type="SMART" id="SM00849"/>
    </source>
</evidence>
<reference evidence="8 10" key="1">
    <citation type="journal article" date="2016" name="Genome Announc.">
        <title>Complete Genome Sequences of Aerococcus christensenii CCUG 28831T, Aerococcus sanguinicola CCUG 43001T, Aerococcus urinae CCUG 36881T, Aerococcus urinaeequi CCUG 28094T, Aerococcus urinaehominis CCUG 42038 BT, and Aerococcus viridans CCUG 4311T.</title>
        <authorList>
            <person name="Carkaci D."/>
            <person name="Dargis R."/>
            <person name="Nielsen X.C."/>
            <person name="Skovgaard O."/>
            <person name="Fuursted K."/>
            <person name="Christensen J.J."/>
        </authorList>
    </citation>
    <scope>NUCLEOTIDE SEQUENCE [LARGE SCALE GENOMIC DNA]</scope>
    <source>
        <strain evidence="8 10">CCUG43001</strain>
    </source>
</reference>
<dbReference type="KEGG" id="asan:AWM72_01945"/>
<keyword evidence="4 6" id="KW-1133">Transmembrane helix</keyword>
<feature type="transmembrane region" description="Helical" evidence="6">
    <location>
        <begin position="230"/>
        <end position="252"/>
    </location>
</feature>
<dbReference type="InterPro" id="IPR004797">
    <property type="entry name" value="Competence_ComEC/Rec2"/>
</dbReference>
<evidence type="ECO:0000313" key="9">
    <source>
        <dbReference type="EMBL" id="PKZ21675.1"/>
    </source>
</evidence>
<dbReference type="InterPro" id="IPR025405">
    <property type="entry name" value="DUF4131"/>
</dbReference>
<dbReference type="SMART" id="SM00849">
    <property type="entry name" value="Lactamase_B"/>
    <property type="match status" value="1"/>
</dbReference>
<sequence>MLDRLKSYHIVSWALLVLLAACLVLAPSIWSAAGLILLLVRLAYLKEPRFFRSTLVLAGLCLAYFAWQAGGSSSLLEAGAFEGALAMDLATLQVDGDQVKFQGDVVLGEGQTERIQAFYRLASEEEQVAFEGLDQALTWQVKGELSQPQPNRNRYLFNYRAYLDRQGIFYLGDLEAMRPLAVQRGWRAFLAEAQVGVRQGLGRLANDQVRAYVLALFFNDSQWIDPDAMASYQTIGMIHLFSLSGFHVNFLLKHCRYVYLRLGGLLDYFDGLALVLLLVYGTLLAWPYGMVRAIGVYLYQVLCRALGRPPSSLEGTSWALIVLVIGQPTAIFSLGFQLSFALAVTLLVLDGGIRRLTPRPLLRELTRSLACSLVSLPFLLVHNHAFSWLSLVVNYFYSLLFSSVLIPVLLLLLVLHALGLANFLLGFQGLLGQALHLLEKISQALSQWQGLTWVTGHLPAWLVFLYGLALVAVLACLQAGQIRRKAGLSLLSLLLVIYLWPNLKVQGQVSALAIGQGDCLLVRLPFNQGNYLIDAGSQPSFFDREPWQVRRKTSTVAGRDILPALRAEGVRHLDGIFISHSDYDHYGSLEEICENLPVDKLYLPIGLAQDEAVLADWQGLTRQGWVWLRTGDRLQLGRQATFDIIQPDQLGQGDNADSLVIWAELYGHSFLFTGDTEGQAEEAMAQRLRGRDLDYLKVAHHGSDHSSPPEVLASLQPRHAVISVGQNNRYGHPSPRVLADLEAVGAQVWRTDEMGGIHYIFSPKSATIERTIQLEEGE</sequence>
<reference evidence="10" key="2">
    <citation type="submission" date="2016-01" db="EMBL/GenBank/DDBJ databases">
        <title>Six Aerococcus type strain genome sequencing and assembly using PacBio and Illumina Hiseq.</title>
        <authorList>
            <person name="Carkaci D."/>
            <person name="Dargis R."/>
            <person name="Nielsen X.C."/>
            <person name="Skovgaard O."/>
            <person name="Fuursted K."/>
            <person name="Christensen J.J."/>
        </authorList>
    </citation>
    <scope>NUCLEOTIDE SEQUENCE [LARGE SCALE GENOMIC DNA]</scope>
    <source>
        <strain evidence="10">CCUG43001</strain>
    </source>
</reference>
<dbReference type="GO" id="GO:0030420">
    <property type="term" value="P:establishment of competence for transformation"/>
    <property type="evidence" value="ECO:0007669"/>
    <property type="project" value="InterPro"/>
</dbReference>
<dbReference type="OrthoDB" id="9761531at2"/>
<dbReference type="InterPro" id="IPR035681">
    <property type="entry name" value="ComA-like_MBL"/>
</dbReference>
<keyword evidence="5 6" id="KW-0472">Membrane</keyword>
<dbReference type="InterPro" id="IPR052159">
    <property type="entry name" value="Competence_DNA_uptake"/>
</dbReference>
<evidence type="ECO:0000256" key="5">
    <source>
        <dbReference type="ARBA" id="ARBA00023136"/>
    </source>
</evidence>
<dbReference type="InterPro" id="IPR036866">
    <property type="entry name" value="RibonucZ/Hydroxyglut_hydro"/>
</dbReference>
<evidence type="ECO:0000313" key="10">
    <source>
        <dbReference type="Proteomes" id="UP000069912"/>
    </source>
</evidence>
<feature type="transmembrane region" description="Helical" evidence="6">
    <location>
        <begin position="486"/>
        <end position="503"/>
    </location>
</feature>
<gene>
    <name evidence="8" type="ORF">AWM72_01945</name>
    <name evidence="9" type="ORF">CYJ28_07155</name>
</gene>
<dbReference type="PROSITE" id="PS51257">
    <property type="entry name" value="PROKAR_LIPOPROTEIN"/>
    <property type="match status" value="1"/>
</dbReference>
<dbReference type="Gene3D" id="3.60.15.10">
    <property type="entry name" value="Ribonuclease Z/Hydroxyacylglutathione hydrolase-like"/>
    <property type="match status" value="1"/>
</dbReference>
<dbReference type="GeneID" id="92902832"/>
<proteinExistence type="predicted"/>
<evidence type="ECO:0000313" key="8">
    <source>
        <dbReference type="EMBL" id="AMB93597.1"/>
    </source>
</evidence>